<feature type="domain" description="Non-reducing end beta-L-arabinofuranosidase-like GH127 catalytic" evidence="1">
    <location>
        <begin position="14"/>
        <end position="428"/>
    </location>
</feature>
<sequence>MRNVTVANPFSLQHVQITDDFWADYVHLVRHEVVPYQWQALNDLIDGVEPSHAVKNLKIAAGLEQGEYYGFVFQDSDLAKWLEAVGHLLATEADPVLEKTADELIELIAKAQQDDGYLNTYFTVKEPNKRWTNLTECHELYCAGHLIEAAVAYYQATGKRRLLDVACRLADYIDSVFGVEPGQIRGYDGHQEIELALVKLYQVTQEERYLRLSQYFLEERGQKPHFFALEYEQRQGKTHFPMFGKGVDLAYFQSHVPVREQETAEGHAVRLVYMCAGMADVAAATGDQGLVQACRTLWNNVVHKRMYITGAIGSMAQGEAFSLDYDLPGDTAYAETCASIGLIFFAQRMLQLEAKSEYADVMERALYNTVIGGMARDGRSFFYVNPLEVWPLGAHKNKNFQHVKTVRQGWFGCACCPPNIARLLASLGRYIYSYRDRTVFAHLYIGSEACFEIEGVPVSLKQQSQLPWEGDVSFEVTHGQEELAFTLALRLPDWCKDITIVAGEAPVDIQQVEADGYAYIKRKWKSGERVKLQLAMTVNRMRANPQVRYTAGKAALQRGPLVYCMEEADNGTNLHQVLLGAEGEEQVRFESGLLGGISTLSVPAMRSKGKAWGDRLYAADVKNDEEPIQATFIPYYAWANRGEGEMTVWVREN</sequence>
<dbReference type="InterPro" id="IPR049046">
    <property type="entry name" value="Beta-AFase-like_GH127_middle"/>
</dbReference>
<evidence type="ECO:0000313" key="5">
    <source>
        <dbReference type="Proteomes" id="UP001596044"/>
    </source>
</evidence>
<dbReference type="PANTHER" id="PTHR43465:SF2">
    <property type="entry name" value="DUF1680 DOMAIN PROTEIN (AFU_ORTHOLOGUE AFUA_1G08910)"/>
    <property type="match status" value="1"/>
</dbReference>
<evidence type="ECO:0000259" key="1">
    <source>
        <dbReference type="Pfam" id="PF07944"/>
    </source>
</evidence>
<dbReference type="InterPro" id="IPR008928">
    <property type="entry name" value="6-hairpin_glycosidase_sf"/>
</dbReference>
<feature type="domain" description="Non-reducing end beta-L-arabinofuranosidase-like GH127 middle" evidence="2">
    <location>
        <begin position="438"/>
        <end position="536"/>
    </location>
</feature>
<dbReference type="GO" id="GO:0016787">
    <property type="term" value="F:hydrolase activity"/>
    <property type="evidence" value="ECO:0007669"/>
    <property type="project" value="UniProtKB-KW"/>
</dbReference>
<gene>
    <name evidence="4" type="ORF">ACFPOG_06370</name>
</gene>
<dbReference type="InterPro" id="IPR049049">
    <property type="entry name" value="Beta-AFase-like_GH127_C"/>
</dbReference>
<keyword evidence="5" id="KW-1185">Reference proteome</keyword>
<dbReference type="InterPro" id="IPR012878">
    <property type="entry name" value="Beta-AFase-like_GH127_cat"/>
</dbReference>
<accession>A0ABW0K3M1</accession>
<dbReference type="Pfam" id="PF20737">
    <property type="entry name" value="Glyco_hydro127C"/>
    <property type="match status" value="1"/>
</dbReference>
<dbReference type="InterPro" id="IPR049174">
    <property type="entry name" value="Beta-AFase-like"/>
</dbReference>
<comment type="caution">
    <text evidence="4">The sequence shown here is derived from an EMBL/GenBank/DDBJ whole genome shotgun (WGS) entry which is preliminary data.</text>
</comment>
<dbReference type="Gene3D" id="1.50.10.10">
    <property type="match status" value="1"/>
</dbReference>
<feature type="domain" description="Non-reducing end beta-L-arabinofuranosidase-like GH127 C-terminal" evidence="3">
    <location>
        <begin position="538"/>
        <end position="651"/>
    </location>
</feature>
<evidence type="ECO:0000313" key="4">
    <source>
        <dbReference type="EMBL" id="MFC5447875.1"/>
    </source>
</evidence>
<dbReference type="Pfam" id="PF20736">
    <property type="entry name" value="Glyco_hydro127M"/>
    <property type="match status" value="1"/>
</dbReference>
<dbReference type="InterPro" id="IPR012341">
    <property type="entry name" value="6hp_glycosidase-like_sf"/>
</dbReference>
<name>A0ABW0K3M1_9BACL</name>
<protein>
    <submittedName>
        <fullName evidence="4">Glycoside hydrolase family 127 protein</fullName>
    </submittedName>
</protein>
<evidence type="ECO:0000259" key="2">
    <source>
        <dbReference type="Pfam" id="PF20736"/>
    </source>
</evidence>
<dbReference type="SUPFAM" id="SSF48208">
    <property type="entry name" value="Six-hairpin glycosidases"/>
    <property type="match status" value="1"/>
</dbReference>
<proteinExistence type="predicted"/>
<dbReference type="Proteomes" id="UP001596044">
    <property type="component" value="Unassembled WGS sequence"/>
</dbReference>
<dbReference type="EMBL" id="JBHSMJ010000009">
    <property type="protein sequence ID" value="MFC5447875.1"/>
    <property type="molecule type" value="Genomic_DNA"/>
</dbReference>
<dbReference type="Pfam" id="PF07944">
    <property type="entry name" value="Beta-AFase-like_GH127_cat"/>
    <property type="match status" value="1"/>
</dbReference>
<dbReference type="PANTHER" id="PTHR43465">
    <property type="entry name" value="DUF1680 DOMAIN PROTEIN (AFU_ORTHOLOGUE AFUA_1G08910)"/>
    <property type="match status" value="1"/>
</dbReference>
<reference evidence="5" key="1">
    <citation type="journal article" date="2019" name="Int. J. Syst. Evol. Microbiol.">
        <title>The Global Catalogue of Microorganisms (GCM) 10K type strain sequencing project: providing services to taxonomists for standard genome sequencing and annotation.</title>
        <authorList>
            <consortium name="The Broad Institute Genomics Platform"/>
            <consortium name="The Broad Institute Genome Sequencing Center for Infectious Disease"/>
            <person name="Wu L."/>
            <person name="Ma J."/>
        </authorList>
    </citation>
    <scope>NUCLEOTIDE SEQUENCE [LARGE SCALE GENOMIC DNA]</scope>
    <source>
        <strain evidence="5">KACC 11904</strain>
    </source>
</reference>
<keyword evidence="4" id="KW-0378">Hydrolase</keyword>
<evidence type="ECO:0000259" key="3">
    <source>
        <dbReference type="Pfam" id="PF20737"/>
    </source>
</evidence>
<dbReference type="RefSeq" id="WP_270885890.1">
    <property type="nucleotide sequence ID" value="NZ_JAQFVF010000092.1"/>
</dbReference>
<organism evidence="4 5">
    <name type="scientific">Paenibacillus aestuarii</name>
    <dbReference type="NCBI Taxonomy" id="516965"/>
    <lineage>
        <taxon>Bacteria</taxon>
        <taxon>Bacillati</taxon>
        <taxon>Bacillota</taxon>
        <taxon>Bacilli</taxon>
        <taxon>Bacillales</taxon>
        <taxon>Paenibacillaceae</taxon>
        <taxon>Paenibacillus</taxon>
    </lineage>
</organism>